<proteinExistence type="predicted"/>
<dbReference type="SUPFAM" id="SSF52047">
    <property type="entry name" value="RNI-like"/>
    <property type="match status" value="1"/>
</dbReference>
<evidence type="ECO:0000313" key="3">
    <source>
        <dbReference type="Proteomes" id="UP000757232"/>
    </source>
</evidence>
<sequence length="535" mass="60243">MADGGVNVGGNILQLTIDVFTELQKAGGTASDDQLWSFLGRGTGIDLDAARPPEINEMTRGALLDVLTVMGRVKAMRIALDDLSQALERKVNSVNSELEPSFLHCGVLATPDEVLECIFRNVVHDEENEDEDEENEDEDEGNEDKSENDENEQKEDENDAALVLSHVCSRFRSILLRAPVLWSRLSSPMSASQLDAHMERAKDSSLSAVMDIGGPAQKVKEFSGFIAKHASRWKAIKFVGPDSRTIPSDFIQKLRLPNLEHFDSRVKFRKETLEAWTMPKLMSIRLLETVPQSESKLFNSNTIQSVVFSSPSDCYDTEPLIEFLLSLPSLTDLHLDIEAGSHEEDRVLCDDTSLGELSNLKQLTLKTSVPKVFSAILIQLGMPMLEKLNMIIHDGVSSSYGNYYSPSDWMSNFPSEPCPSVKWLYLSFRNEHHEELRLYNLFTVFSGLEHLTLDIPENQPSMLQGKYSYELPEMPPLRSLSMPVPSEAFIEDFADAMKGSGEWENFECLHFKPAGLTSRTQAEYLLTKQKMEWYE</sequence>
<evidence type="ECO:0000256" key="1">
    <source>
        <dbReference type="SAM" id="MobiDB-lite"/>
    </source>
</evidence>
<dbReference type="EMBL" id="LNZH02000197">
    <property type="protein sequence ID" value="OCB86981.1"/>
    <property type="molecule type" value="Genomic_DNA"/>
</dbReference>
<dbReference type="Proteomes" id="UP000757232">
    <property type="component" value="Unassembled WGS sequence"/>
</dbReference>
<keyword evidence="3" id="KW-1185">Reference proteome</keyword>
<organism evidence="2 3">
    <name type="scientific">Sanghuangporus baumii</name>
    <name type="common">Phellinus baumii</name>
    <dbReference type="NCBI Taxonomy" id="108892"/>
    <lineage>
        <taxon>Eukaryota</taxon>
        <taxon>Fungi</taxon>
        <taxon>Dikarya</taxon>
        <taxon>Basidiomycota</taxon>
        <taxon>Agaricomycotina</taxon>
        <taxon>Agaricomycetes</taxon>
        <taxon>Hymenochaetales</taxon>
        <taxon>Hymenochaetaceae</taxon>
        <taxon>Sanghuangporus</taxon>
    </lineage>
</organism>
<dbReference type="AlphaFoldDB" id="A0A9Q5HVW2"/>
<feature type="region of interest" description="Disordered" evidence="1">
    <location>
        <begin position="124"/>
        <end position="157"/>
    </location>
</feature>
<gene>
    <name evidence="2" type="ORF">A7U60_g5953</name>
</gene>
<accession>A0A9Q5HVW2</accession>
<evidence type="ECO:0008006" key="4">
    <source>
        <dbReference type="Google" id="ProtNLM"/>
    </source>
</evidence>
<protein>
    <recommendedName>
        <fullName evidence="4">F-box domain-containing protein</fullName>
    </recommendedName>
</protein>
<name>A0A9Q5HVW2_SANBA</name>
<dbReference type="OrthoDB" id="2985369at2759"/>
<reference evidence="2" key="1">
    <citation type="submission" date="2016-06" db="EMBL/GenBank/DDBJ databases">
        <title>Draft Genome sequence of the fungus Inonotus baumii.</title>
        <authorList>
            <person name="Zhu H."/>
            <person name="Lin W."/>
        </authorList>
    </citation>
    <scope>NUCLEOTIDE SEQUENCE</scope>
    <source>
        <strain evidence="2">821</strain>
    </source>
</reference>
<evidence type="ECO:0000313" key="2">
    <source>
        <dbReference type="EMBL" id="OCB86981.1"/>
    </source>
</evidence>
<feature type="compositionally biased region" description="Acidic residues" evidence="1">
    <location>
        <begin position="126"/>
        <end position="157"/>
    </location>
</feature>
<comment type="caution">
    <text evidence="2">The sequence shown here is derived from an EMBL/GenBank/DDBJ whole genome shotgun (WGS) entry which is preliminary data.</text>
</comment>